<feature type="domain" description="Pyruvate kinase barrel" evidence="17">
    <location>
        <begin position="27"/>
        <end position="352"/>
    </location>
</feature>
<dbReference type="InterPro" id="IPR036918">
    <property type="entry name" value="Pyrv_Knase_C_sf"/>
</dbReference>
<dbReference type="FunFam" id="3.20.20.60:FF:000025">
    <property type="entry name" value="Pyruvate kinase"/>
    <property type="match status" value="1"/>
</dbReference>
<evidence type="ECO:0000259" key="17">
    <source>
        <dbReference type="Pfam" id="PF00224"/>
    </source>
</evidence>
<keyword evidence="7" id="KW-0479">Metal-binding</keyword>
<dbReference type="GO" id="GO:0000287">
    <property type="term" value="F:magnesium ion binding"/>
    <property type="evidence" value="ECO:0007669"/>
    <property type="project" value="InterPro"/>
</dbReference>
<protein>
    <recommendedName>
        <fullName evidence="5 15">Pyruvate kinase</fullName>
        <ecNumber evidence="5 15">2.7.1.40</ecNumber>
    </recommendedName>
</protein>
<evidence type="ECO:0000256" key="7">
    <source>
        <dbReference type="ARBA" id="ARBA00022723"/>
    </source>
</evidence>
<dbReference type="InterPro" id="IPR015813">
    <property type="entry name" value="Pyrv/PenolPyrv_kinase-like_dom"/>
</dbReference>
<reference evidence="19" key="1">
    <citation type="submission" date="2022-07" db="EMBL/GenBank/DDBJ databases">
        <title>Phylogenomic reconstructions and comparative analyses of Kickxellomycotina fungi.</title>
        <authorList>
            <person name="Reynolds N.K."/>
            <person name="Stajich J.E."/>
            <person name="Barry K."/>
            <person name="Grigoriev I.V."/>
            <person name="Crous P."/>
            <person name="Smith M.E."/>
        </authorList>
    </citation>
    <scope>NUCLEOTIDE SEQUENCE</scope>
    <source>
        <strain evidence="19">BCRC 34489</strain>
    </source>
</reference>
<keyword evidence="12 15" id="KW-0324">Glycolysis</keyword>
<gene>
    <name evidence="19" type="primary">PYK1</name>
    <name evidence="19" type="ORF">GGI15_000784</name>
</gene>
<dbReference type="InterPro" id="IPR015795">
    <property type="entry name" value="Pyrv_Knase_C"/>
</dbReference>
<evidence type="ECO:0000256" key="13">
    <source>
        <dbReference type="ARBA" id="ARBA00023317"/>
    </source>
</evidence>
<evidence type="ECO:0000256" key="6">
    <source>
        <dbReference type="ARBA" id="ARBA00022679"/>
    </source>
</evidence>
<comment type="cofactor">
    <cofactor evidence="2">
        <name>K(+)</name>
        <dbReference type="ChEBI" id="CHEBI:29103"/>
    </cofactor>
</comment>
<keyword evidence="9 15" id="KW-0418">Kinase</keyword>
<dbReference type="PANTHER" id="PTHR11817">
    <property type="entry name" value="PYRUVATE KINASE"/>
    <property type="match status" value="1"/>
</dbReference>
<feature type="region of interest" description="Disordered" evidence="16">
    <location>
        <begin position="526"/>
        <end position="547"/>
    </location>
</feature>
<evidence type="ECO:0000256" key="11">
    <source>
        <dbReference type="ARBA" id="ARBA00022842"/>
    </source>
</evidence>
<comment type="similarity">
    <text evidence="4 15">Belongs to the pyruvate kinase family.</text>
</comment>
<keyword evidence="20" id="KW-1185">Reference proteome</keyword>
<evidence type="ECO:0000256" key="9">
    <source>
        <dbReference type="ARBA" id="ARBA00022777"/>
    </source>
</evidence>
<evidence type="ECO:0000256" key="15">
    <source>
        <dbReference type="RuleBase" id="RU000504"/>
    </source>
</evidence>
<comment type="cofactor">
    <cofactor evidence="1">
        <name>Mg(2+)</name>
        <dbReference type="ChEBI" id="CHEBI:18420"/>
    </cofactor>
</comment>
<dbReference type="InterPro" id="IPR011037">
    <property type="entry name" value="Pyrv_Knase-like_insert_dom_sf"/>
</dbReference>
<dbReference type="NCBIfam" id="TIGR01064">
    <property type="entry name" value="pyruv_kin"/>
    <property type="match status" value="1"/>
</dbReference>
<dbReference type="InterPro" id="IPR015806">
    <property type="entry name" value="Pyrv_Knase_insert_dom_sf"/>
</dbReference>
<dbReference type="InterPro" id="IPR001697">
    <property type="entry name" value="Pyr_Knase"/>
</dbReference>
<name>A0A9W8HMJ0_9FUNG</name>
<keyword evidence="6 15" id="KW-0808">Transferase</keyword>
<dbReference type="SUPFAM" id="SSF51621">
    <property type="entry name" value="Phosphoenolpyruvate/pyruvate domain"/>
    <property type="match status" value="1"/>
</dbReference>
<evidence type="ECO:0000256" key="10">
    <source>
        <dbReference type="ARBA" id="ARBA00022840"/>
    </source>
</evidence>
<comment type="pathway">
    <text evidence="3 15">Carbohydrate degradation; glycolysis; pyruvate from D-glyceraldehyde 3-phosphate: step 5/5.</text>
</comment>
<evidence type="ECO:0000313" key="19">
    <source>
        <dbReference type="EMBL" id="KAJ2787359.1"/>
    </source>
</evidence>
<evidence type="ECO:0000256" key="16">
    <source>
        <dbReference type="SAM" id="MobiDB-lite"/>
    </source>
</evidence>
<dbReference type="EMBL" id="JANBUM010000025">
    <property type="protein sequence ID" value="KAJ2787359.1"/>
    <property type="molecule type" value="Genomic_DNA"/>
</dbReference>
<dbReference type="GO" id="GO:0016301">
    <property type="term" value="F:kinase activity"/>
    <property type="evidence" value="ECO:0007669"/>
    <property type="project" value="UniProtKB-KW"/>
</dbReference>
<dbReference type="Proteomes" id="UP001140172">
    <property type="component" value="Unassembled WGS sequence"/>
</dbReference>
<dbReference type="SUPFAM" id="SSF52935">
    <property type="entry name" value="PK C-terminal domain-like"/>
    <property type="match status" value="1"/>
</dbReference>
<dbReference type="Gene3D" id="2.40.33.10">
    <property type="entry name" value="PK beta-barrel domain-like"/>
    <property type="match status" value="1"/>
</dbReference>
<keyword evidence="8" id="KW-0547">Nucleotide-binding</keyword>
<keyword evidence="13 19" id="KW-0670">Pyruvate</keyword>
<evidence type="ECO:0000259" key="18">
    <source>
        <dbReference type="Pfam" id="PF02887"/>
    </source>
</evidence>
<dbReference type="Pfam" id="PF02887">
    <property type="entry name" value="PK_C"/>
    <property type="match status" value="1"/>
</dbReference>
<dbReference type="OrthoDB" id="108365at2759"/>
<dbReference type="GO" id="GO:0004743">
    <property type="term" value="F:pyruvate kinase activity"/>
    <property type="evidence" value="ECO:0007669"/>
    <property type="project" value="UniProtKB-EC"/>
</dbReference>
<dbReference type="NCBIfam" id="NF004978">
    <property type="entry name" value="PRK06354.1"/>
    <property type="match status" value="1"/>
</dbReference>
<organism evidence="19 20">
    <name type="scientific">Coemansia interrupta</name>
    <dbReference type="NCBI Taxonomy" id="1126814"/>
    <lineage>
        <taxon>Eukaryota</taxon>
        <taxon>Fungi</taxon>
        <taxon>Fungi incertae sedis</taxon>
        <taxon>Zoopagomycota</taxon>
        <taxon>Kickxellomycotina</taxon>
        <taxon>Kickxellomycetes</taxon>
        <taxon>Kickxellales</taxon>
        <taxon>Kickxellaceae</taxon>
        <taxon>Coemansia</taxon>
    </lineage>
</organism>
<evidence type="ECO:0000256" key="8">
    <source>
        <dbReference type="ARBA" id="ARBA00022741"/>
    </source>
</evidence>
<dbReference type="NCBIfam" id="NF004491">
    <property type="entry name" value="PRK05826.1"/>
    <property type="match status" value="1"/>
</dbReference>
<dbReference type="Pfam" id="PF00224">
    <property type="entry name" value="PK"/>
    <property type="match status" value="1"/>
</dbReference>
<dbReference type="InterPro" id="IPR015793">
    <property type="entry name" value="Pyrv_Knase_brl"/>
</dbReference>
<dbReference type="EC" id="2.7.1.40" evidence="5 15"/>
<accession>A0A9W8HMJ0</accession>
<keyword evidence="11 15" id="KW-0460">Magnesium</keyword>
<dbReference type="FunFam" id="2.40.33.10:FF:000001">
    <property type="entry name" value="Pyruvate kinase"/>
    <property type="match status" value="1"/>
</dbReference>
<evidence type="ECO:0000256" key="4">
    <source>
        <dbReference type="ARBA" id="ARBA00008663"/>
    </source>
</evidence>
<proteinExistence type="inferred from homology"/>
<dbReference type="GO" id="GO:0005524">
    <property type="term" value="F:ATP binding"/>
    <property type="evidence" value="ECO:0007669"/>
    <property type="project" value="UniProtKB-KW"/>
</dbReference>
<dbReference type="CDD" id="cd00288">
    <property type="entry name" value="Pyruvate_Kinase"/>
    <property type="match status" value="1"/>
</dbReference>
<evidence type="ECO:0000256" key="1">
    <source>
        <dbReference type="ARBA" id="ARBA00001946"/>
    </source>
</evidence>
<dbReference type="SUPFAM" id="SSF50800">
    <property type="entry name" value="PK beta-barrel domain-like"/>
    <property type="match status" value="1"/>
</dbReference>
<feature type="compositionally biased region" description="Low complexity" evidence="16">
    <location>
        <begin position="526"/>
        <end position="536"/>
    </location>
</feature>
<sequence length="1192" mass="133613">MVVDARNISRLQWLQSLDISKDPEHVRKSSIICTLGPKTQSVEMITELRKAGMNVARMNFSHGSHEFHGTTIANVRRSEEIFKGRPVAIALDTKGPEIRTGNTKGGVDIPFKIGHEMIFSMDPKDAQEGSLERLYIDYHNLPKVVAPGRTIYMDDGIMAFEVLEVQENAVKVVARTDGALSSHKGVNLPGSNVDLPALSDKDKSDLTFGVEQGVDIIFASFIRTAQDVKDIRNHLGEKGKYIKIVVKIESTQGVENFDEILAETDGVMIARGDLGIEIPAAQVFIVQKMITAKCNIAGKPVICATQMLESMTYNPRPTRAEVSDVSNAVLDGADCVMLSGETAKGNYPLHAVRMMSDIALLAESAIAYPPLFNELRASVDLPVDTTEATCSSAANAALEQNAKAIICITTTGTSARMLSKYRPSIPILVVTRDYHTARQVHLSRGCYPFHYQKPKPAAAATEMEARDQWQNDVDERIQFAIANALDAGLLQKDDVVISIQGWRGGVGNTNTMRILRADVETPALRTASAASSRASTPVPGSPDLRPESMLTRTLKHQLSPDSKAKASTKRSRNFAEIQGELKRVLEGINSGRILESFDILTKLTDAVVVSCEALGLASEAPVVEAFRRDNFWQGLNKCWLLALQNVQAARSDGDRLRKEHVVHLQNSVVRWADALDQYGLVDYEMGFWESDIMDSLDGVLKSIQKWRQLGLPLVYKHAFIDNTNHGTLRCVQWKTNINLILENNLVSLVHNLYIDLNDHSCLCLFLSNANKIFGFNTHDWSNVECLTVKYYENTFGDNLIDHERQKVLEPQMANFADSIVKNMPGVTRLKLSTFKENSLGDIVSNRLANSFSSQLRLLKSCKAIPFTVPKLGANITHLNLWLNPLSTQLLPLVNAESLHCLHLFDVPASFSWKYFYSKSAPAGHIHFKNLVHLRLEFTEDSNDMDYCSEDPSSLFRVKFPKLELLRIDNSPRTSDIYYDNEYPEHIKRVEINYSLGALDMLRTSNIRSFNEFEFYSRHVDAKDQGVFYRATNHFFGSSHKGAVSRMTLYGLQFELDIELLEWDGLAELLIFSSCEFHTFYALVEKLTSLVKLVVDDLSFNHIPESKLLMGPDARLAIPRKPINTKIQQMHIFNTSGDQCYSEIAANSLHYLMLQTRSLCELFAYDCDWLNLTGFVDQFKIWYPHLGKIVINL</sequence>
<dbReference type="PROSITE" id="PS00110">
    <property type="entry name" value="PYRUVATE_KINASE"/>
    <property type="match status" value="1"/>
</dbReference>
<evidence type="ECO:0000256" key="5">
    <source>
        <dbReference type="ARBA" id="ARBA00012142"/>
    </source>
</evidence>
<dbReference type="InterPro" id="IPR018209">
    <property type="entry name" value="Pyrv_Knase_AS"/>
</dbReference>
<feature type="domain" description="Pyruvate kinase C-terminal" evidence="18">
    <location>
        <begin position="387"/>
        <end position="515"/>
    </location>
</feature>
<evidence type="ECO:0000256" key="14">
    <source>
        <dbReference type="ARBA" id="ARBA00048152"/>
    </source>
</evidence>
<keyword evidence="10" id="KW-0067">ATP-binding</keyword>
<dbReference type="InterPro" id="IPR040442">
    <property type="entry name" value="Pyrv_kinase-like_dom_sf"/>
</dbReference>
<dbReference type="Gene3D" id="3.20.20.60">
    <property type="entry name" value="Phosphoenolpyruvate-binding domains"/>
    <property type="match status" value="1"/>
</dbReference>
<dbReference type="PRINTS" id="PR01050">
    <property type="entry name" value="PYRUVTKNASE"/>
</dbReference>
<evidence type="ECO:0000313" key="20">
    <source>
        <dbReference type="Proteomes" id="UP001140172"/>
    </source>
</evidence>
<dbReference type="AlphaFoldDB" id="A0A9W8HMJ0"/>
<dbReference type="Gene3D" id="3.40.1380.20">
    <property type="entry name" value="Pyruvate kinase, C-terminal domain"/>
    <property type="match status" value="1"/>
</dbReference>
<evidence type="ECO:0000256" key="2">
    <source>
        <dbReference type="ARBA" id="ARBA00001958"/>
    </source>
</evidence>
<comment type="caution">
    <text evidence="19">The sequence shown here is derived from an EMBL/GenBank/DDBJ whole genome shotgun (WGS) entry which is preliminary data.</text>
</comment>
<evidence type="ECO:0000256" key="12">
    <source>
        <dbReference type="ARBA" id="ARBA00023152"/>
    </source>
</evidence>
<comment type="catalytic activity">
    <reaction evidence="14 15">
        <text>pyruvate + ATP = phosphoenolpyruvate + ADP + H(+)</text>
        <dbReference type="Rhea" id="RHEA:18157"/>
        <dbReference type="ChEBI" id="CHEBI:15361"/>
        <dbReference type="ChEBI" id="CHEBI:15378"/>
        <dbReference type="ChEBI" id="CHEBI:30616"/>
        <dbReference type="ChEBI" id="CHEBI:58702"/>
        <dbReference type="ChEBI" id="CHEBI:456216"/>
        <dbReference type="EC" id="2.7.1.40"/>
    </reaction>
</comment>
<dbReference type="GO" id="GO:0030955">
    <property type="term" value="F:potassium ion binding"/>
    <property type="evidence" value="ECO:0007669"/>
    <property type="project" value="InterPro"/>
</dbReference>
<evidence type="ECO:0000256" key="3">
    <source>
        <dbReference type="ARBA" id="ARBA00004997"/>
    </source>
</evidence>